<accession>A0A9D3ZUK4</accession>
<dbReference type="Proteomes" id="UP000828251">
    <property type="component" value="Unassembled WGS sequence"/>
</dbReference>
<comment type="caution">
    <text evidence="2">The sequence shown here is derived from an EMBL/GenBank/DDBJ whole genome shotgun (WGS) entry which is preliminary data.</text>
</comment>
<evidence type="ECO:0000313" key="3">
    <source>
        <dbReference type="Proteomes" id="UP000828251"/>
    </source>
</evidence>
<gene>
    <name evidence="2" type="ORF">J1N35_030904</name>
</gene>
<evidence type="ECO:0000313" key="2">
    <source>
        <dbReference type="EMBL" id="KAH1065917.1"/>
    </source>
</evidence>
<name>A0A9D3ZUK4_9ROSI</name>
<dbReference type="AlphaFoldDB" id="A0A9D3ZUK4"/>
<dbReference type="EMBL" id="JAIQCV010000009">
    <property type="protein sequence ID" value="KAH1065917.1"/>
    <property type="molecule type" value="Genomic_DNA"/>
</dbReference>
<feature type="compositionally biased region" description="Polar residues" evidence="1">
    <location>
        <begin position="1"/>
        <end position="11"/>
    </location>
</feature>
<dbReference type="OrthoDB" id="10390392at2759"/>
<reference evidence="2 3" key="1">
    <citation type="journal article" date="2021" name="Plant Biotechnol. J.">
        <title>Multi-omics assisted identification of the key and species-specific regulatory components of drought-tolerant mechanisms in Gossypium stocksii.</title>
        <authorList>
            <person name="Yu D."/>
            <person name="Ke L."/>
            <person name="Zhang D."/>
            <person name="Wu Y."/>
            <person name="Sun Y."/>
            <person name="Mei J."/>
            <person name="Sun J."/>
            <person name="Sun Y."/>
        </authorList>
    </citation>
    <scope>NUCLEOTIDE SEQUENCE [LARGE SCALE GENOMIC DNA]</scope>
    <source>
        <strain evidence="3">cv. E1</strain>
        <tissue evidence="2">Leaf</tissue>
    </source>
</reference>
<organism evidence="2 3">
    <name type="scientific">Gossypium stocksii</name>
    <dbReference type="NCBI Taxonomy" id="47602"/>
    <lineage>
        <taxon>Eukaryota</taxon>
        <taxon>Viridiplantae</taxon>
        <taxon>Streptophyta</taxon>
        <taxon>Embryophyta</taxon>
        <taxon>Tracheophyta</taxon>
        <taxon>Spermatophyta</taxon>
        <taxon>Magnoliopsida</taxon>
        <taxon>eudicotyledons</taxon>
        <taxon>Gunneridae</taxon>
        <taxon>Pentapetalae</taxon>
        <taxon>rosids</taxon>
        <taxon>malvids</taxon>
        <taxon>Malvales</taxon>
        <taxon>Malvaceae</taxon>
        <taxon>Malvoideae</taxon>
        <taxon>Gossypium</taxon>
    </lineage>
</organism>
<feature type="region of interest" description="Disordered" evidence="1">
    <location>
        <begin position="1"/>
        <end position="36"/>
    </location>
</feature>
<protein>
    <submittedName>
        <fullName evidence="2">Uncharacterized protein</fullName>
    </submittedName>
</protein>
<proteinExistence type="predicted"/>
<sequence length="63" mass="6601">MASVEVQSTATALPEKETPEVTQVEKPAATDVEEAKTDAAVVVAEESEAPVEVDSKEANADEE</sequence>
<keyword evidence="3" id="KW-1185">Reference proteome</keyword>
<evidence type="ECO:0000256" key="1">
    <source>
        <dbReference type="SAM" id="MobiDB-lite"/>
    </source>
</evidence>